<dbReference type="GO" id="GO:0016887">
    <property type="term" value="F:ATP hydrolysis activity"/>
    <property type="evidence" value="ECO:0007669"/>
    <property type="project" value="InterPro"/>
</dbReference>
<evidence type="ECO:0000313" key="9">
    <source>
        <dbReference type="EMBL" id="KRR26160.1"/>
    </source>
</evidence>
<dbReference type="SUPFAM" id="SSF52540">
    <property type="entry name" value="P-loop containing nucleoside triphosphate hydrolases"/>
    <property type="match status" value="1"/>
</dbReference>
<keyword evidence="1" id="KW-0813">Transport</keyword>
<dbReference type="InterPro" id="IPR003593">
    <property type="entry name" value="AAA+_ATPase"/>
</dbReference>
<evidence type="ECO:0000256" key="7">
    <source>
        <dbReference type="ARBA" id="ARBA00038388"/>
    </source>
</evidence>
<keyword evidence="2" id="KW-0472">Membrane</keyword>
<evidence type="ECO:0000313" key="10">
    <source>
        <dbReference type="Proteomes" id="UP000051660"/>
    </source>
</evidence>
<evidence type="ECO:0000256" key="2">
    <source>
        <dbReference type="ARBA" id="ARBA00022519"/>
    </source>
</evidence>
<gene>
    <name evidence="9" type="ORF">CQ14_20960</name>
</gene>
<evidence type="ECO:0000256" key="5">
    <source>
        <dbReference type="ARBA" id="ARBA00022967"/>
    </source>
</evidence>
<keyword evidence="2" id="KW-1003">Cell membrane</keyword>
<dbReference type="InterPro" id="IPR017911">
    <property type="entry name" value="MacB-like_ATP-bd"/>
</dbReference>
<reference evidence="9 10" key="1">
    <citation type="submission" date="2014-03" db="EMBL/GenBank/DDBJ databases">
        <title>Bradyrhizobium valentinum sp. nov., isolated from effective nodules of Lupinus mariae-josephae, a lupine endemic of basic-lime soils in Eastern Spain.</title>
        <authorList>
            <person name="Duran D."/>
            <person name="Rey L."/>
            <person name="Navarro A."/>
            <person name="Busquets A."/>
            <person name="Imperial J."/>
            <person name="Ruiz-Argueso T."/>
        </authorList>
    </citation>
    <scope>NUCLEOTIDE SEQUENCE [LARGE SCALE GENOMIC DNA]</scope>
    <source>
        <strain evidence="9 10">CCBAU 23086</strain>
    </source>
</reference>
<dbReference type="OrthoDB" id="7343243at2"/>
<keyword evidence="2" id="KW-0997">Cell inner membrane</keyword>
<keyword evidence="4 9" id="KW-0067">ATP-binding</keyword>
<comment type="function">
    <text evidence="6">Involved in beta-(1--&gt;2)glucan export. Transmembrane domains (TMD) form a pore in the inner membrane and the ATP-binding domain (NBD) is responsible for energy generation.</text>
</comment>
<dbReference type="Pfam" id="PF00005">
    <property type="entry name" value="ABC_tran"/>
    <property type="match status" value="1"/>
</dbReference>
<dbReference type="PANTHER" id="PTHR42798:SF2">
    <property type="entry name" value="ABC TRANSPORTER ATP-BINDING PROTEIN MG467-RELATED"/>
    <property type="match status" value="1"/>
</dbReference>
<dbReference type="RefSeq" id="WP_057857252.1">
    <property type="nucleotide sequence ID" value="NZ_LLYB01000047.1"/>
</dbReference>
<name>A0A0R3N8Q2_9BRAD</name>
<dbReference type="PANTHER" id="PTHR42798">
    <property type="entry name" value="LIPOPROTEIN-RELEASING SYSTEM ATP-BINDING PROTEIN LOLD"/>
    <property type="match status" value="1"/>
</dbReference>
<protein>
    <submittedName>
        <fullName evidence="9">ABC transporter ATP-binding protein</fullName>
    </submittedName>
</protein>
<comment type="caution">
    <text evidence="9">The sequence shown here is derived from an EMBL/GenBank/DDBJ whole genome shotgun (WGS) entry which is preliminary data.</text>
</comment>
<dbReference type="FunFam" id="3.40.50.300:FF:000032">
    <property type="entry name" value="Export ABC transporter ATP-binding protein"/>
    <property type="match status" value="1"/>
</dbReference>
<dbReference type="AlphaFoldDB" id="A0A0R3N8Q2"/>
<dbReference type="Proteomes" id="UP000051660">
    <property type="component" value="Unassembled WGS sequence"/>
</dbReference>
<keyword evidence="3" id="KW-0547">Nucleotide-binding</keyword>
<dbReference type="GO" id="GO:0098796">
    <property type="term" value="C:membrane protein complex"/>
    <property type="evidence" value="ECO:0007669"/>
    <property type="project" value="UniProtKB-ARBA"/>
</dbReference>
<dbReference type="CDD" id="cd03255">
    <property type="entry name" value="ABC_MJ0796_LolCDE_FtsE"/>
    <property type="match status" value="1"/>
</dbReference>
<sequence length="246" mass="26266">MTEVALQAVDLVRRIEGDVSHTLVNGIDLAVNKGEFVAITGPSGSGKSSLLYLLGLLDAPSEGEVMICGQPTSKLSESERADVRLTKCGFVFQFHFLLPEFTSLDNVLLPMRAAGVMAEGEMRKRGLALLDSLGLAEHANKRPNQLSGGQRQRVAIARALANRPEIIVADEPTGALDTKSTEQVFSILRDIADNGQTVIVVTHDPALAARADRRVHIVDGKIAEITERGGAELVSPSIAPCEISHA</sequence>
<evidence type="ECO:0000256" key="4">
    <source>
        <dbReference type="ARBA" id="ARBA00022840"/>
    </source>
</evidence>
<dbReference type="PROSITE" id="PS00211">
    <property type="entry name" value="ABC_TRANSPORTER_1"/>
    <property type="match status" value="1"/>
</dbReference>
<dbReference type="GO" id="GO:0022857">
    <property type="term" value="F:transmembrane transporter activity"/>
    <property type="evidence" value="ECO:0007669"/>
    <property type="project" value="UniProtKB-ARBA"/>
</dbReference>
<dbReference type="EMBL" id="LLYB01000047">
    <property type="protein sequence ID" value="KRR26160.1"/>
    <property type="molecule type" value="Genomic_DNA"/>
</dbReference>
<feature type="domain" description="ABC transporter" evidence="8">
    <location>
        <begin position="6"/>
        <end position="245"/>
    </location>
</feature>
<accession>A0A0R3N8Q2</accession>
<dbReference type="InterPro" id="IPR003439">
    <property type="entry name" value="ABC_transporter-like_ATP-bd"/>
</dbReference>
<proteinExistence type="inferred from homology"/>
<evidence type="ECO:0000256" key="1">
    <source>
        <dbReference type="ARBA" id="ARBA00022448"/>
    </source>
</evidence>
<dbReference type="Gene3D" id="3.40.50.300">
    <property type="entry name" value="P-loop containing nucleotide triphosphate hydrolases"/>
    <property type="match status" value="1"/>
</dbReference>
<dbReference type="InterPro" id="IPR027417">
    <property type="entry name" value="P-loop_NTPase"/>
</dbReference>
<dbReference type="InterPro" id="IPR017871">
    <property type="entry name" value="ABC_transporter-like_CS"/>
</dbReference>
<keyword evidence="5" id="KW-1278">Translocase</keyword>
<evidence type="ECO:0000259" key="8">
    <source>
        <dbReference type="PROSITE" id="PS50893"/>
    </source>
</evidence>
<dbReference type="GO" id="GO:0005524">
    <property type="term" value="F:ATP binding"/>
    <property type="evidence" value="ECO:0007669"/>
    <property type="project" value="UniProtKB-KW"/>
</dbReference>
<comment type="similarity">
    <text evidence="7">Belongs to the ABC transporter superfamily. Macrolide exporter (TC 3.A.1.122) family.</text>
</comment>
<organism evidence="9 10">
    <name type="scientific">Bradyrhizobium lablabi</name>
    <dbReference type="NCBI Taxonomy" id="722472"/>
    <lineage>
        <taxon>Bacteria</taxon>
        <taxon>Pseudomonadati</taxon>
        <taxon>Pseudomonadota</taxon>
        <taxon>Alphaproteobacteria</taxon>
        <taxon>Hyphomicrobiales</taxon>
        <taxon>Nitrobacteraceae</taxon>
        <taxon>Bradyrhizobium</taxon>
    </lineage>
</organism>
<evidence type="ECO:0000256" key="6">
    <source>
        <dbReference type="ARBA" id="ARBA00024722"/>
    </source>
</evidence>
<dbReference type="SMART" id="SM00382">
    <property type="entry name" value="AAA"/>
    <property type="match status" value="1"/>
</dbReference>
<evidence type="ECO:0000256" key="3">
    <source>
        <dbReference type="ARBA" id="ARBA00022741"/>
    </source>
</evidence>
<dbReference type="PROSITE" id="PS50893">
    <property type="entry name" value="ABC_TRANSPORTER_2"/>
    <property type="match status" value="1"/>
</dbReference>